<evidence type="ECO:0000256" key="3">
    <source>
        <dbReference type="ARBA" id="ARBA00022989"/>
    </source>
</evidence>
<gene>
    <name evidence="7" type="ORF">G9H71_12890</name>
</gene>
<name>A0ABX0GV64_9ACTN</name>
<feature type="transmembrane region" description="Helical" evidence="6">
    <location>
        <begin position="376"/>
        <end position="400"/>
    </location>
</feature>
<feature type="region of interest" description="Disordered" evidence="5">
    <location>
        <begin position="1"/>
        <end position="22"/>
    </location>
</feature>
<dbReference type="Proteomes" id="UP000800981">
    <property type="component" value="Unassembled WGS sequence"/>
</dbReference>
<feature type="transmembrane region" description="Helical" evidence="6">
    <location>
        <begin position="263"/>
        <end position="282"/>
    </location>
</feature>
<evidence type="ECO:0000256" key="1">
    <source>
        <dbReference type="ARBA" id="ARBA00004141"/>
    </source>
</evidence>
<evidence type="ECO:0000256" key="5">
    <source>
        <dbReference type="SAM" id="MobiDB-lite"/>
    </source>
</evidence>
<proteinExistence type="predicted"/>
<keyword evidence="3 6" id="KW-1133">Transmembrane helix</keyword>
<protein>
    <submittedName>
        <fullName evidence="7">MFS transporter</fullName>
    </submittedName>
</protein>
<feature type="transmembrane region" description="Helical" evidence="6">
    <location>
        <begin position="63"/>
        <end position="81"/>
    </location>
</feature>
<organism evidence="7 8">
    <name type="scientific">Motilibacter deserti</name>
    <dbReference type="NCBI Taxonomy" id="2714956"/>
    <lineage>
        <taxon>Bacteria</taxon>
        <taxon>Bacillati</taxon>
        <taxon>Actinomycetota</taxon>
        <taxon>Actinomycetes</taxon>
        <taxon>Motilibacterales</taxon>
        <taxon>Motilibacteraceae</taxon>
        <taxon>Motilibacter</taxon>
    </lineage>
</organism>
<feature type="transmembrane region" description="Helical" evidence="6">
    <location>
        <begin position="228"/>
        <end position="251"/>
    </location>
</feature>
<comment type="caution">
    <text evidence="7">The sequence shown here is derived from an EMBL/GenBank/DDBJ whole genome shotgun (WGS) entry which is preliminary data.</text>
</comment>
<evidence type="ECO:0000256" key="4">
    <source>
        <dbReference type="ARBA" id="ARBA00023136"/>
    </source>
</evidence>
<evidence type="ECO:0000256" key="6">
    <source>
        <dbReference type="SAM" id="Phobius"/>
    </source>
</evidence>
<comment type="subcellular location">
    <subcellularLocation>
        <location evidence="1">Membrane</location>
        <topology evidence="1">Multi-pass membrane protein</topology>
    </subcellularLocation>
</comment>
<feature type="transmembrane region" description="Helical" evidence="6">
    <location>
        <begin position="93"/>
        <end position="110"/>
    </location>
</feature>
<dbReference type="InterPro" id="IPR036259">
    <property type="entry name" value="MFS_trans_sf"/>
</dbReference>
<reference evidence="7 8" key="1">
    <citation type="submission" date="2020-03" db="EMBL/GenBank/DDBJ databases">
        <title>Two novel Motilibacter sp.</title>
        <authorList>
            <person name="Liu S."/>
        </authorList>
    </citation>
    <scope>NUCLEOTIDE SEQUENCE [LARGE SCALE GENOMIC DNA]</scope>
    <source>
        <strain evidence="7 8">E257</strain>
    </source>
</reference>
<dbReference type="InterPro" id="IPR051788">
    <property type="entry name" value="MFS_Transporter"/>
</dbReference>
<feature type="transmembrane region" description="Helical" evidence="6">
    <location>
        <begin position="351"/>
        <end position="370"/>
    </location>
</feature>
<accession>A0ABX0GV64</accession>
<dbReference type="EMBL" id="JAANNP010000009">
    <property type="protein sequence ID" value="NHC14677.1"/>
    <property type="molecule type" value="Genomic_DNA"/>
</dbReference>
<evidence type="ECO:0000313" key="7">
    <source>
        <dbReference type="EMBL" id="NHC14677.1"/>
    </source>
</evidence>
<feature type="compositionally biased region" description="Polar residues" evidence="5">
    <location>
        <begin position="1"/>
        <end position="12"/>
    </location>
</feature>
<keyword evidence="2 6" id="KW-0812">Transmembrane</keyword>
<dbReference type="SUPFAM" id="SSF103473">
    <property type="entry name" value="MFS general substrate transporter"/>
    <property type="match status" value="1"/>
</dbReference>
<feature type="transmembrane region" description="Helical" evidence="6">
    <location>
        <begin position="25"/>
        <end position="43"/>
    </location>
</feature>
<sequence length="419" mass="41781">MSEQSRAGTVTTDAGDKPRPAPTALHARVATAVVFLLNGAAFGSWVGRIPDVKRALELQNGELGLILLGPAVGAVLGMQLVPPAIARFGERRTLRVAALLMPLVLLPVAYAGGPVSLAAALVALGASNGLLDVSMNAQAVRVERGYGRPIMSSFHAWFSMGGFLGVGVAGLAAQADVSARASLTATALALTPLMLAAGTRLLPDGYATVAEERPAGARAIPRGVGRRVLLLGVLAFICLLGEGAAADWSAVYVRDERDAGPGLATAAYAAFSLCMTLGRLVGDRATGAWGPVRTVRRGAALAGAGLLAGLLLPGSLAAIAGFALLGAGLSVLVPVLFSAAGSIPGAAAGAGIARVSTLGYLGFLVGPPVIGGIAELVGLGAALAVPALLLVVVVLTAGAVRVDEEAGDADPVRDGSLRA</sequence>
<dbReference type="RefSeq" id="WP_166282437.1">
    <property type="nucleotide sequence ID" value="NZ_JAANNP010000009.1"/>
</dbReference>
<keyword evidence="8" id="KW-1185">Reference proteome</keyword>
<feature type="transmembrane region" description="Helical" evidence="6">
    <location>
        <begin position="154"/>
        <end position="173"/>
    </location>
</feature>
<keyword evidence="4 6" id="KW-0472">Membrane</keyword>
<dbReference type="Gene3D" id="1.20.1250.20">
    <property type="entry name" value="MFS general substrate transporter like domains"/>
    <property type="match status" value="2"/>
</dbReference>
<dbReference type="CDD" id="cd17393">
    <property type="entry name" value="MFS_MosC_like"/>
    <property type="match status" value="1"/>
</dbReference>
<evidence type="ECO:0000313" key="8">
    <source>
        <dbReference type="Proteomes" id="UP000800981"/>
    </source>
</evidence>
<dbReference type="PANTHER" id="PTHR23514:SF13">
    <property type="entry name" value="INNER MEMBRANE PROTEIN YBJJ"/>
    <property type="match status" value="1"/>
</dbReference>
<dbReference type="PANTHER" id="PTHR23514">
    <property type="entry name" value="BYPASS OF STOP CODON PROTEIN 6"/>
    <property type="match status" value="1"/>
</dbReference>
<evidence type="ECO:0000256" key="2">
    <source>
        <dbReference type="ARBA" id="ARBA00022692"/>
    </source>
</evidence>